<dbReference type="EMBL" id="MAAO01000002">
    <property type="protein sequence ID" value="OUR99604.1"/>
    <property type="molecule type" value="Genomic_DNA"/>
</dbReference>
<dbReference type="Proteomes" id="UP000196531">
    <property type="component" value="Unassembled WGS sequence"/>
</dbReference>
<dbReference type="InterPro" id="IPR011990">
    <property type="entry name" value="TPR-like_helical_dom_sf"/>
</dbReference>
<gene>
    <name evidence="2" type="ORF">A9Q84_00870</name>
</gene>
<keyword evidence="1" id="KW-0802">TPR repeat</keyword>
<proteinExistence type="predicted"/>
<comment type="caution">
    <text evidence="2">The sequence shown here is derived from an EMBL/GenBank/DDBJ whole genome shotgun (WGS) entry which is preliminary data.</text>
</comment>
<dbReference type="PROSITE" id="PS50005">
    <property type="entry name" value="TPR"/>
    <property type="match status" value="1"/>
</dbReference>
<sequence length="531" mass="59939">MFFIAITLSGLLYADSKKIHLTEKEAFDLGMSSFKKKKYIQSLQFWNYLCEKNSKKGVYFFNRGNVYFSLQDYQAALLSYRRVLEVDSELSQVAALYMSKCYKKLGKFSTAKLTLRSLLKSQDLRPTVRGLAQEEVELIKEAKKSKDREQKSIPLEFVLGLKYFKQQKYVESIANLELASKSYSSPELYLIKGICYFKLNNNKLAKVNLRLAAKKSSDPDIISNASALMSLIKQKESEVVAVVSPWNITLGATLDYTTNPLNVTEVDTGSKESQYSLSFGLGYDFIVFNGFRISPNYDLSFDQSFKTSDDRFVEHVGSLSLLYFGNLGYIKLLPSFTKQDSGKKPYLTKSGGSFSGNINYLKFFSTSLSFVTSQNNPESIEQSYLNGKSNSLSISETFSTEKFSFSASLSLTKDQFQDEADNVLSKKATGASLGLYFYPLEVFTISTSLNYLREVYKEDSSSGFIRKNTQTSLSLGLTYDLTKKVNIFFNSNLSIDDGNLDTQTNEVGVSLTDDLYEFDEQVSIGITWYIL</sequence>
<accession>A0A1Y5FHE2</accession>
<dbReference type="Pfam" id="PF00515">
    <property type="entry name" value="TPR_1"/>
    <property type="match status" value="1"/>
</dbReference>
<protein>
    <submittedName>
        <fullName evidence="2">Uncharacterized protein</fullName>
    </submittedName>
</protein>
<reference evidence="3" key="1">
    <citation type="journal article" date="2017" name="Proc. Natl. Acad. Sci. U.S.A.">
        <title>Simulation of Deepwater Horizon oil plume reveals substrate specialization within a complex community of hydrocarbon-degraders.</title>
        <authorList>
            <person name="Hu P."/>
            <person name="Dubinsky E.A."/>
            <person name="Probst A.J."/>
            <person name="Wang J."/>
            <person name="Sieber C.M.K."/>
            <person name="Tom L.M."/>
            <person name="Gardinali P."/>
            <person name="Banfield J.F."/>
            <person name="Atlas R.M."/>
            <person name="Andersen G.L."/>
        </authorList>
    </citation>
    <scope>NUCLEOTIDE SEQUENCE [LARGE SCALE GENOMIC DNA]</scope>
</reference>
<feature type="repeat" description="TPR" evidence="1">
    <location>
        <begin position="57"/>
        <end position="90"/>
    </location>
</feature>
<evidence type="ECO:0000313" key="3">
    <source>
        <dbReference type="Proteomes" id="UP000196531"/>
    </source>
</evidence>
<dbReference type="AlphaFoldDB" id="A0A1Y5FHE2"/>
<dbReference type="SMART" id="SM00028">
    <property type="entry name" value="TPR"/>
    <property type="match status" value="2"/>
</dbReference>
<dbReference type="Gene3D" id="1.25.40.10">
    <property type="entry name" value="Tetratricopeptide repeat domain"/>
    <property type="match status" value="2"/>
</dbReference>
<evidence type="ECO:0000256" key="1">
    <source>
        <dbReference type="PROSITE-ProRule" id="PRU00339"/>
    </source>
</evidence>
<dbReference type="SUPFAM" id="SSF56935">
    <property type="entry name" value="Porins"/>
    <property type="match status" value="1"/>
</dbReference>
<organism evidence="2 3">
    <name type="scientific">Halobacteriovorax marinus</name>
    <dbReference type="NCBI Taxonomy" id="97084"/>
    <lineage>
        <taxon>Bacteria</taxon>
        <taxon>Pseudomonadati</taxon>
        <taxon>Bdellovibrionota</taxon>
        <taxon>Bacteriovoracia</taxon>
        <taxon>Bacteriovoracales</taxon>
        <taxon>Halobacteriovoraceae</taxon>
        <taxon>Halobacteriovorax</taxon>
    </lineage>
</organism>
<name>A0A1Y5FHE2_9BACT</name>
<evidence type="ECO:0000313" key="2">
    <source>
        <dbReference type="EMBL" id="OUR99604.1"/>
    </source>
</evidence>
<dbReference type="SUPFAM" id="SSF48452">
    <property type="entry name" value="TPR-like"/>
    <property type="match status" value="1"/>
</dbReference>
<dbReference type="InterPro" id="IPR019734">
    <property type="entry name" value="TPR_rpt"/>
</dbReference>